<evidence type="ECO:0000256" key="6">
    <source>
        <dbReference type="ARBA" id="ARBA00023136"/>
    </source>
</evidence>
<evidence type="ECO:0000259" key="8">
    <source>
        <dbReference type="SMART" id="SM00014"/>
    </source>
</evidence>
<dbReference type="AlphaFoldDB" id="A0A2U8BRU4"/>
<comment type="subcellular location">
    <subcellularLocation>
        <location evidence="1">Cell membrane</location>
        <topology evidence="1">Multi-pass membrane protein</topology>
    </subcellularLocation>
</comment>
<gene>
    <name evidence="9" type="ORF">Fsol_00260</name>
</gene>
<dbReference type="GO" id="GO:0005886">
    <property type="term" value="C:plasma membrane"/>
    <property type="evidence" value="ECO:0007669"/>
    <property type="project" value="UniProtKB-SubCell"/>
</dbReference>
<dbReference type="GO" id="GO:0016787">
    <property type="term" value="F:hydrolase activity"/>
    <property type="evidence" value="ECO:0007669"/>
    <property type="project" value="UniProtKB-KW"/>
</dbReference>
<evidence type="ECO:0000313" key="10">
    <source>
        <dbReference type="Proteomes" id="UP000244519"/>
    </source>
</evidence>
<evidence type="ECO:0000256" key="7">
    <source>
        <dbReference type="SAM" id="Phobius"/>
    </source>
</evidence>
<accession>A0A2U8BRU4</accession>
<dbReference type="PANTHER" id="PTHR14969:SF62">
    <property type="entry name" value="DECAPRENYLPHOSPHORYL-5-PHOSPHORIBOSE PHOSPHATASE RV3807C-RELATED"/>
    <property type="match status" value="1"/>
</dbReference>
<protein>
    <submittedName>
        <fullName evidence="9">Putative PAP2 family phosphatase</fullName>
    </submittedName>
</protein>
<dbReference type="PANTHER" id="PTHR14969">
    <property type="entry name" value="SPHINGOSINE-1-PHOSPHATE PHOSPHOHYDROLASE"/>
    <property type="match status" value="1"/>
</dbReference>
<feature type="transmembrane region" description="Helical" evidence="7">
    <location>
        <begin position="189"/>
        <end position="208"/>
    </location>
</feature>
<keyword evidence="5 7" id="KW-1133">Transmembrane helix</keyword>
<dbReference type="RefSeq" id="WP_108673102.1">
    <property type="nucleotide sequence ID" value="NZ_CP025989.1"/>
</dbReference>
<dbReference type="Gene3D" id="1.20.144.10">
    <property type="entry name" value="Phosphatidic acid phosphatase type 2/haloperoxidase"/>
    <property type="match status" value="1"/>
</dbReference>
<sequence>MKEFFLLAFFWSSCALVFTIFPSLDIYVSTLFYSFNSFHTNDLLNGISEFLFIFPMLTFGLLSLSFLISKSDHYKKALKLVLSCAAVYVFCCLFVSHIGMKAVFHRPRPENILQFGGKMHFIKAFQIKGECLKKCSFVSTHAMTGYAFSLISAFYYNIRKLRNRVIIASFIIGTACGITRIMLGKHFLSDVVVAGLIAYTATFMFTTFTDKKFITRL</sequence>
<evidence type="ECO:0000313" key="9">
    <source>
        <dbReference type="EMBL" id="AWD33061.1"/>
    </source>
</evidence>
<keyword evidence="4" id="KW-0378">Hydrolase</keyword>
<dbReference type="SUPFAM" id="SSF48317">
    <property type="entry name" value="Acid phosphatase/Vanadium-dependent haloperoxidase"/>
    <property type="match status" value="1"/>
</dbReference>
<evidence type="ECO:0000256" key="3">
    <source>
        <dbReference type="ARBA" id="ARBA00022692"/>
    </source>
</evidence>
<dbReference type="Pfam" id="PF01569">
    <property type="entry name" value="PAP2"/>
    <property type="match status" value="1"/>
</dbReference>
<dbReference type="KEGG" id="fso:Fsol_00260"/>
<proteinExistence type="predicted"/>
<feature type="transmembrane region" description="Helical" evidence="7">
    <location>
        <begin position="43"/>
        <end position="68"/>
    </location>
</feature>
<name>A0A2U8BRU4_9RICK</name>
<organism evidence="9 10">
    <name type="scientific">Candidatus Fokinia solitaria</name>
    <dbReference type="NCBI Taxonomy" id="1802984"/>
    <lineage>
        <taxon>Bacteria</taxon>
        <taxon>Pseudomonadati</taxon>
        <taxon>Pseudomonadota</taxon>
        <taxon>Alphaproteobacteria</taxon>
        <taxon>Rickettsiales</taxon>
        <taxon>Candidatus Midichloriaceae</taxon>
        <taxon>Candidatus Fokinia</taxon>
    </lineage>
</organism>
<keyword evidence="3 7" id="KW-0812">Transmembrane</keyword>
<keyword evidence="10" id="KW-1185">Reference proteome</keyword>
<feature type="transmembrane region" description="Helical" evidence="7">
    <location>
        <begin position="80"/>
        <end position="100"/>
    </location>
</feature>
<feature type="transmembrane region" description="Helical" evidence="7">
    <location>
        <begin position="138"/>
        <end position="158"/>
    </location>
</feature>
<dbReference type="Proteomes" id="UP000244519">
    <property type="component" value="Chromosome"/>
</dbReference>
<keyword evidence="6 7" id="KW-0472">Membrane</keyword>
<feature type="transmembrane region" description="Helical" evidence="7">
    <location>
        <begin position="165"/>
        <end position="183"/>
    </location>
</feature>
<dbReference type="SMART" id="SM00014">
    <property type="entry name" value="acidPPc"/>
    <property type="match status" value="1"/>
</dbReference>
<evidence type="ECO:0000256" key="4">
    <source>
        <dbReference type="ARBA" id="ARBA00022801"/>
    </source>
</evidence>
<feature type="domain" description="Phosphatidic acid phosphatase type 2/haloperoxidase" evidence="8">
    <location>
        <begin position="81"/>
        <end position="206"/>
    </location>
</feature>
<keyword evidence="2" id="KW-1003">Cell membrane</keyword>
<dbReference type="EMBL" id="CP025989">
    <property type="protein sequence ID" value="AWD33061.1"/>
    <property type="molecule type" value="Genomic_DNA"/>
</dbReference>
<dbReference type="InterPro" id="IPR036938">
    <property type="entry name" value="PAP2/HPO_sf"/>
</dbReference>
<evidence type="ECO:0000256" key="2">
    <source>
        <dbReference type="ARBA" id="ARBA00022475"/>
    </source>
</evidence>
<dbReference type="InterPro" id="IPR000326">
    <property type="entry name" value="PAP2/HPO"/>
</dbReference>
<evidence type="ECO:0000256" key="5">
    <source>
        <dbReference type="ARBA" id="ARBA00022989"/>
    </source>
</evidence>
<reference evidence="9 10" key="1">
    <citation type="journal article" date="2018" name="Genome Biol. Evol.">
        <title>The Genome Sequence of "Candidatus Fokinia solitaria": Insights on Reductive Evolution in Rickettsiales.</title>
        <authorList>
            <person name="Floriano A.M."/>
            <person name="Castelli M."/>
            <person name="Krenek S."/>
            <person name="Berendonk T.U."/>
            <person name="Bazzocchi C."/>
            <person name="Petroni G."/>
            <person name="Sassera D."/>
        </authorList>
    </citation>
    <scope>NUCLEOTIDE SEQUENCE [LARGE SCALE GENOMIC DNA]</scope>
    <source>
        <strain evidence="9">Rio ETE_ALG 3VII</strain>
    </source>
</reference>
<evidence type="ECO:0000256" key="1">
    <source>
        <dbReference type="ARBA" id="ARBA00004651"/>
    </source>
</evidence>
<dbReference type="OrthoDB" id="9813524at2"/>